<accession>A0A816YYF3</accession>
<dbReference type="Proteomes" id="UP001295469">
    <property type="component" value="Chromosome A07"/>
</dbReference>
<reference evidence="2" key="1">
    <citation type="submission" date="2021-01" db="EMBL/GenBank/DDBJ databases">
        <authorList>
            <consortium name="Genoscope - CEA"/>
            <person name="William W."/>
        </authorList>
    </citation>
    <scope>NUCLEOTIDE SEQUENCE</scope>
</reference>
<sequence>MALGLIDVASEDDSLLFSSSPRQMRMDNLQVVYKTSLPELPFRKKIRAHGVGKATNKTAPTSRGHYVLGRHGSSSSANLQT</sequence>
<proteinExistence type="predicted"/>
<feature type="region of interest" description="Disordered" evidence="1">
    <location>
        <begin position="51"/>
        <end position="81"/>
    </location>
</feature>
<feature type="compositionally biased region" description="Polar residues" evidence="1">
    <location>
        <begin position="72"/>
        <end position="81"/>
    </location>
</feature>
<evidence type="ECO:0000256" key="1">
    <source>
        <dbReference type="SAM" id="MobiDB-lite"/>
    </source>
</evidence>
<name>A0A816YYF3_BRANA</name>
<organism evidence="2">
    <name type="scientific">Brassica napus</name>
    <name type="common">Rape</name>
    <dbReference type="NCBI Taxonomy" id="3708"/>
    <lineage>
        <taxon>Eukaryota</taxon>
        <taxon>Viridiplantae</taxon>
        <taxon>Streptophyta</taxon>
        <taxon>Embryophyta</taxon>
        <taxon>Tracheophyta</taxon>
        <taxon>Spermatophyta</taxon>
        <taxon>Magnoliopsida</taxon>
        <taxon>eudicotyledons</taxon>
        <taxon>Gunneridae</taxon>
        <taxon>Pentapetalae</taxon>
        <taxon>rosids</taxon>
        <taxon>malvids</taxon>
        <taxon>Brassicales</taxon>
        <taxon>Brassicaceae</taxon>
        <taxon>Brassiceae</taxon>
        <taxon>Brassica</taxon>
    </lineage>
</organism>
<gene>
    <name evidence="2" type="ORF">DARMORV10_A07P21580.1</name>
</gene>
<evidence type="ECO:0000313" key="2">
    <source>
        <dbReference type="EMBL" id="CAF2168907.1"/>
    </source>
</evidence>
<protein>
    <submittedName>
        <fullName evidence="2">(rape) hypothetical protein</fullName>
    </submittedName>
</protein>
<dbReference type="EMBL" id="HG994361">
    <property type="protein sequence ID" value="CAF2168907.1"/>
    <property type="molecule type" value="Genomic_DNA"/>
</dbReference>
<dbReference type="AlphaFoldDB" id="A0A816YYF3"/>